<feature type="region of interest" description="Disordered" evidence="2">
    <location>
        <begin position="265"/>
        <end position="331"/>
    </location>
</feature>
<accession>A0A9W7HI91</accession>
<keyword evidence="1" id="KW-0862">Zinc</keyword>
<sequence>MTGRGRGRGRGRTAVDMSDVNHPEHSPQHQEDPQYVQAEEQPEVHTSCQPTDHLGQQTQSEGPRAAGNSETTGVDVAAVHLELLEYLRQGFRRPISAEFLSVGMSMFDGKTAADPADAEYWLKKLQQLFEEMDYRTDRKLRADVSLLKGEAQNWWEAEKTVISASRVTWDYFRQAFRDIYVGAEYLAKCREDFMNLKQNDMTVNQYEIEFLRLIQYVPGLVTTEKEKCDWFLRGLRPSINTGVALHLEKEYKDITLRARTAERNEAELRQVESQGMDRGKRQSTASVQYSQGNQTRKRARDEGDYQSYSRARPVTTAVSTSSIGGSTSTRGVPQCSFYKKWHFGECRRQSGACFRCGSFDHLFRDCPLAPPSAHTTSQSQASVQTPARGRGRGRPDSTVSAGRGRPAQSGGSAGSGMRQPGLVYATRRHEDRDEPDVIAGTFSIHSISYFALLDIGSTHSYVASSVSGGLEIPVENTVNAVSVYSPVGDHVKVTKVYKNFPLEI</sequence>
<feature type="compositionally biased region" description="Polar residues" evidence="2">
    <location>
        <begin position="373"/>
        <end position="385"/>
    </location>
</feature>
<reference evidence="4" key="1">
    <citation type="submission" date="2023-05" db="EMBL/GenBank/DDBJ databases">
        <title>Genome and transcriptome analyses reveal genes involved in the formation of fine ridges on petal epidermal cells in Hibiscus trionum.</title>
        <authorList>
            <person name="Koshimizu S."/>
            <person name="Masuda S."/>
            <person name="Ishii T."/>
            <person name="Shirasu K."/>
            <person name="Hoshino A."/>
            <person name="Arita M."/>
        </authorList>
    </citation>
    <scope>NUCLEOTIDE SEQUENCE</scope>
    <source>
        <strain evidence="4">Hamamatsu line</strain>
    </source>
</reference>
<feature type="compositionally biased region" description="Basic residues" evidence="2">
    <location>
        <begin position="1"/>
        <end position="11"/>
    </location>
</feature>
<feature type="compositionally biased region" description="Polar residues" evidence="2">
    <location>
        <begin position="44"/>
        <end position="61"/>
    </location>
</feature>
<dbReference type="Pfam" id="PF08284">
    <property type="entry name" value="RVP_2"/>
    <property type="match status" value="1"/>
</dbReference>
<dbReference type="Proteomes" id="UP001165190">
    <property type="component" value="Unassembled WGS sequence"/>
</dbReference>
<dbReference type="InterPro" id="IPR005162">
    <property type="entry name" value="Retrotrans_gag_dom"/>
</dbReference>
<feature type="compositionally biased region" description="Low complexity" evidence="2">
    <location>
        <begin position="314"/>
        <end position="331"/>
    </location>
</feature>
<evidence type="ECO:0000256" key="1">
    <source>
        <dbReference type="PROSITE-ProRule" id="PRU00047"/>
    </source>
</evidence>
<feature type="compositionally biased region" description="Basic and acidic residues" evidence="2">
    <location>
        <begin position="265"/>
        <end position="280"/>
    </location>
</feature>
<dbReference type="InterPro" id="IPR001878">
    <property type="entry name" value="Znf_CCHC"/>
</dbReference>
<feature type="compositionally biased region" description="Polar residues" evidence="2">
    <location>
        <begin position="282"/>
        <end position="294"/>
    </location>
</feature>
<feature type="compositionally biased region" description="Basic and acidic residues" evidence="2">
    <location>
        <begin position="19"/>
        <end position="32"/>
    </location>
</feature>
<dbReference type="PANTHER" id="PTHR34482:SF36">
    <property type="entry name" value="RETROTRANSPOSON GAG DOMAIN-CONTAINING PROTEIN"/>
    <property type="match status" value="1"/>
</dbReference>
<dbReference type="PROSITE" id="PS50158">
    <property type="entry name" value="ZF_CCHC"/>
    <property type="match status" value="1"/>
</dbReference>
<feature type="region of interest" description="Disordered" evidence="2">
    <location>
        <begin position="371"/>
        <end position="420"/>
    </location>
</feature>
<dbReference type="Gene3D" id="4.10.60.10">
    <property type="entry name" value="Zinc finger, CCHC-type"/>
    <property type="match status" value="1"/>
</dbReference>
<dbReference type="AlphaFoldDB" id="A0A9W7HI91"/>
<evidence type="ECO:0000256" key="2">
    <source>
        <dbReference type="SAM" id="MobiDB-lite"/>
    </source>
</evidence>
<keyword evidence="5" id="KW-1185">Reference proteome</keyword>
<dbReference type="PANTHER" id="PTHR34482">
    <property type="entry name" value="DNA DAMAGE-INDUCIBLE PROTEIN 1-LIKE"/>
    <property type="match status" value="1"/>
</dbReference>
<name>A0A9W7HI91_HIBTR</name>
<feature type="domain" description="CCHC-type" evidence="3">
    <location>
        <begin position="353"/>
        <end position="367"/>
    </location>
</feature>
<gene>
    <name evidence="4" type="ORF">HRI_001473700</name>
</gene>
<evidence type="ECO:0000259" key="3">
    <source>
        <dbReference type="PROSITE" id="PS50158"/>
    </source>
</evidence>
<dbReference type="Pfam" id="PF03732">
    <property type="entry name" value="Retrotrans_gag"/>
    <property type="match status" value="1"/>
</dbReference>
<evidence type="ECO:0000313" key="4">
    <source>
        <dbReference type="EMBL" id="GMI78044.1"/>
    </source>
</evidence>
<feature type="region of interest" description="Disordered" evidence="2">
    <location>
        <begin position="1"/>
        <end position="70"/>
    </location>
</feature>
<dbReference type="GO" id="GO:0008270">
    <property type="term" value="F:zinc ion binding"/>
    <property type="evidence" value="ECO:0007669"/>
    <property type="project" value="UniProtKB-KW"/>
</dbReference>
<dbReference type="SMART" id="SM00343">
    <property type="entry name" value="ZnF_C2HC"/>
    <property type="match status" value="1"/>
</dbReference>
<protein>
    <recommendedName>
        <fullName evidence="3">CCHC-type domain-containing protein</fullName>
    </recommendedName>
</protein>
<comment type="caution">
    <text evidence="4">The sequence shown here is derived from an EMBL/GenBank/DDBJ whole genome shotgun (WGS) entry which is preliminary data.</text>
</comment>
<keyword evidence="1" id="KW-0863">Zinc-finger</keyword>
<proteinExistence type="predicted"/>
<dbReference type="GO" id="GO:0003676">
    <property type="term" value="F:nucleic acid binding"/>
    <property type="evidence" value="ECO:0007669"/>
    <property type="project" value="InterPro"/>
</dbReference>
<dbReference type="EMBL" id="BSYR01000014">
    <property type="protein sequence ID" value="GMI78044.1"/>
    <property type="molecule type" value="Genomic_DNA"/>
</dbReference>
<organism evidence="4 5">
    <name type="scientific">Hibiscus trionum</name>
    <name type="common">Flower of an hour</name>
    <dbReference type="NCBI Taxonomy" id="183268"/>
    <lineage>
        <taxon>Eukaryota</taxon>
        <taxon>Viridiplantae</taxon>
        <taxon>Streptophyta</taxon>
        <taxon>Embryophyta</taxon>
        <taxon>Tracheophyta</taxon>
        <taxon>Spermatophyta</taxon>
        <taxon>Magnoliopsida</taxon>
        <taxon>eudicotyledons</taxon>
        <taxon>Gunneridae</taxon>
        <taxon>Pentapetalae</taxon>
        <taxon>rosids</taxon>
        <taxon>malvids</taxon>
        <taxon>Malvales</taxon>
        <taxon>Malvaceae</taxon>
        <taxon>Malvoideae</taxon>
        <taxon>Hibiscus</taxon>
    </lineage>
</organism>
<evidence type="ECO:0000313" key="5">
    <source>
        <dbReference type="Proteomes" id="UP001165190"/>
    </source>
</evidence>
<dbReference type="OrthoDB" id="2272416at2759"/>
<keyword evidence="1" id="KW-0479">Metal-binding</keyword>